<name>A0A9P5SG19_9FUNG</name>
<feature type="domain" description="PH" evidence="2">
    <location>
        <begin position="435"/>
        <end position="532"/>
    </location>
</feature>
<gene>
    <name evidence="3" type="ORF">BG006_008317</name>
</gene>
<feature type="region of interest" description="Disordered" evidence="1">
    <location>
        <begin position="251"/>
        <end position="274"/>
    </location>
</feature>
<feature type="region of interest" description="Disordered" evidence="1">
    <location>
        <begin position="535"/>
        <end position="571"/>
    </location>
</feature>
<dbReference type="PANTHER" id="PTHR14336">
    <property type="entry name" value="TANDEM PH DOMAIN CONTAINING PROTEIN"/>
    <property type="match status" value="1"/>
</dbReference>
<feature type="domain" description="PH" evidence="2">
    <location>
        <begin position="92"/>
        <end position="187"/>
    </location>
</feature>
<dbReference type="AlphaFoldDB" id="A0A9P5SG19"/>
<evidence type="ECO:0000256" key="1">
    <source>
        <dbReference type="SAM" id="MobiDB-lite"/>
    </source>
</evidence>
<feature type="region of interest" description="Disordered" evidence="1">
    <location>
        <begin position="333"/>
        <end position="383"/>
    </location>
</feature>
<dbReference type="Proteomes" id="UP000696485">
    <property type="component" value="Unassembled WGS sequence"/>
</dbReference>
<dbReference type="InterPro" id="IPR011993">
    <property type="entry name" value="PH-like_dom_sf"/>
</dbReference>
<feature type="compositionally biased region" description="Low complexity" evidence="1">
    <location>
        <begin position="257"/>
        <end position="270"/>
    </location>
</feature>
<dbReference type="FunFam" id="2.30.29.30:FF:000286">
    <property type="entry name" value="PH-protein kinase domain containing protein"/>
    <property type="match status" value="2"/>
</dbReference>
<dbReference type="PROSITE" id="PS50003">
    <property type="entry name" value="PH_DOMAIN"/>
    <property type="match status" value="2"/>
</dbReference>
<feature type="compositionally biased region" description="Low complexity" evidence="1">
    <location>
        <begin position="202"/>
        <end position="215"/>
    </location>
</feature>
<feature type="compositionally biased region" description="Low complexity" evidence="1">
    <location>
        <begin position="353"/>
        <end position="366"/>
    </location>
</feature>
<keyword evidence="4" id="KW-1185">Reference proteome</keyword>
<feature type="region of interest" description="Disordered" evidence="1">
    <location>
        <begin position="632"/>
        <end position="654"/>
    </location>
</feature>
<proteinExistence type="predicted"/>
<dbReference type="SUPFAM" id="SSF50729">
    <property type="entry name" value="PH domain-like"/>
    <property type="match status" value="2"/>
</dbReference>
<comment type="caution">
    <text evidence="3">The sequence shown here is derived from an EMBL/GenBank/DDBJ whole genome shotgun (WGS) entry which is preliminary data.</text>
</comment>
<sequence>MPRNQLNSIGLPGENTTLTQLGPAVAQSHPQPSPISTPQQQPQTHPQTSSSSPPPQPILTSPGVVFSDDQYDSDIDAELDLGPSRETLHEGQILKSGYLMKKGERIKIWKKKWFVLRTSKLAYYKDSKEYELLRIVDIRDVHRAAEVVVKHKSFVFVILTPRRTFTVQAESAEDMEDWIQSINQAKIQYDLTSSSDIDSYSGSASQLELQQQQQQAAPGRSTPLQRRQLLPQQHPHPLSISDPGLLASEARASGQLSAKAVSPPASSPISRLDPNLPKVSGLSLGILSQSVGQLPSSIPPVINPGRILQTQGHTSPTRTDGLSLITTGTQDLRIGSLPSATSPSGPKGQHGEFPPNSYSSNYSFNSVPGTPSSPDYTFGGEHQYGMAGAAGEHVSSEDDEAIEDDPTQLDEAGRAAAAANAPGSGIVTEEQMGNKVVRQDYLLKLGNAYKTWKKKWFVLRGDNLTYYKNTKEYQPHGIIPLNSIIDCLQTDPVSKSKLYCLRIVTSKRSFVCCAPDEDTLLQWLDALHMETARVKQEESRRDHLDYATNKADLESKRQEQEDADILSESRAMGRTAHLLPRSGSRPSGLNASSVGNGGTSSVVFGSSAQSSHSNSSQMKKVMSLDAALGEATSGDYHDSTESPSSPSSTCVGPSVTFRTPGPLHFTTSHPTPVATVTFSN</sequence>
<dbReference type="InterPro" id="IPR051707">
    <property type="entry name" value="PI-Interact_SigTrans_Reg"/>
</dbReference>
<organism evidence="3 4">
    <name type="scientific">Podila minutissima</name>
    <dbReference type="NCBI Taxonomy" id="64525"/>
    <lineage>
        <taxon>Eukaryota</taxon>
        <taxon>Fungi</taxon>
        <taxon>Fungi incertae sedis</taxon>
        <taxon>Mucoromycota</taxon>
        <taxon>Mortierellomycotina</taxon>
        <taxon>Mortierellomycetes</taxon>
        <taxon>Mortierellales</taxon>
        <taxon>Mortierellaceae</taxon>
        <taxon>Podila</taxon>
    </lineage>
</organism>
<feature type="compositionally biased region" description="Basic and acidic residues" evidence="1">
    <location>
        <begin position="535"/>
        <end position="560"/>
    </location>
</feature>
<dbReference type="Pfam" id="PF00169">
    <property type="entry name" value="PH"/>
    <property type="match status" value="2"/>
</dbReference>
<feature type="region of interest" description="Disordered" evidence="1">
    <location>
        <begin position="202"/>
        <end position="222"/>
    </location>
</feature>
<reference evidence="3" key="1">
    <citation type="journal article" date="2020" name="Fungal Divers.">
        <title>Resolving the Mortierellaceae phylogeny through synthesis of multi-gene phylogenetics and phylogenomics.</title>
        <authorList>
            <person name="Vandepol N."/>
            <person name="Liber J."/>
            <person name="Desiro A."/>
            <person name="Na H."/>
            <person name="Kennedy M."/>
            <person name="Barry K."/>
            <person name="Grigoriev I.V."/>
            <person name="Miller A.N."/>
            <person name="O'Donnell K."/>
            <person name="Stajich J.E."/>
            <person name="Bonito G."/>
        </authorList>
    </citation>
    <scope>NUCLEOTIDE SEQUENCE</scope>
    <source>
        <strain evidence="3">NVP1</strain>
    </source>
</reference>
<feature type="compositionally biased region" description="Low complexity" evidence="1">
    <location>
        <begin position="641"/>
        <end position="654"/>
    </location>
</feature>
<dbReference type="InterPro" id="IPR001849">
    <property type="entry name" value="PH_domain"/>
</dbReference>
<dbReference type="SMART" id="SM00233">
    <property type="entry name" value="PH"/>
    <property type="match status" value="2"/>
</dbReference>
<accession>A0A9P5SG19</accession>
<feature type="region of interest" description="Disordered" evidence="1">
    <location>
        <begin position="1"/>
        <end position="63"/>
    </location>
</feature>
<feature type="compositionally biased region" description="Polar residues" evidence="1">
    <location>
        <begin position="1"/>
        <end position="20"/>
    </location>
</feature>
<dbReference type="Gene3D" id="2.30.29.30">
    <property type="entry name" value="Pleckstrin-homology domain (PH domain)/Phosphotyrosine-binding domain (PTB)"/>
    <property type="match status" value="2"/>
</dbReference>
<protein>
    <recommendedName>
        <fullName evidence="2">PH domain-containing protein</fullName>
    </recommendedName>
</protein>
<dbReference type="PANTHER" id="PTHR14336:SF8">
    <property type="entry name" value="PROTEIN OPY1"/>
    <property type="match status" value="1"/>
</dbReference>
<evidence type="ECO:0000313" key="3">
    <source>
        <dbReference type="EMBL" id="KAF9328493.1"/>
    </source>
</evidence>
<evidence type="ECO:0000313" key="4">
    <source>
        <dbReference type="Proteomes" id="UP000696485"/>
    </source>
</evidence>
<dbReference type="EMBL" id="JAAAUY010000559">
    <property type="protein sequence ID" value="KAF9328493.1"/>
    <property type="molecule type" value="Genomic_DNA"/>
</dbReference>
<evidence type="ECO:0000259" key="2">
    <source>
        <dbReference type="PROSITE" id="PS50003"/>
    </source>
</evidence>
<feature type="compositionally biased region" description="Low complexity" evidence="1">
    <location>
        <begin position="27"/>
        <end position="51"/>
    </location>
</feature>